<reference evidence="5" key="1">
    <citation type="submission" date="2015-08" db="EMBL/GenBank/DDBJ databases">
        <title>Fjat-14210 dsm16467.</title>
        <authorList>
            <person name="Liu B."/>
            <person name="Wang J."/>
            <person name="Zhu Y."/>
            <person name="Liu G."/>
            <person name="Chen Q."/>
            <person name="Chen Z."/>
            <person name="Lan J."/>
            <person name="Che J."/>
            <person name="Ge C."/>
            <person name="Shi H."/>
            <person name="Pan Z."/>
            <person name="Liu X."/>
        </authorList>
    </citation>
    <scope>NUCLEOTIDE SEQUENCE [LARGE SCALE GENOMIC DNA]</scope>
    <source>
        <strain evidence="5">DSM 16467</strain>
    </source>
</reference>
<evidence type="ECO:0000256" key="3">
    <source>
        <dbReference type="RuleBase" id="RU000363"/>
    </source>
</evidence>
<keyword evidence="2" id="KW-0560">Oxidoreductase</keyword>
<organism evidence="4 5">
    <name type="scientific">Priestia koreensis</name>
    <dbReference type="NCBI Taxonomy" id="284581"/>
    <lineage>
        <taxon>Bacteria</taxon>
        <taxon>Bacillati</taxon>
        <taxon>Bacillota</taxon>
        <taxon>Bacilli</taxon>
        <taxon>Bacillales</taxon>
        <taxon>Bacillaceae</taxon>
        <taxon>Priestia</taxon>
    </lineage>
</organism>
<dbReference type="PRINTS" id="PR00081">
    <property type="entry name" value="GDHRDH"/>
</dbReference>
<evidence type="ECO:0000313" key="4">
    <source>
        <dbReference type="EMBL" id="KOO48609.1"/>
    </source>
</evidence>
<gene>
    <name evidence="4" type="ORF">AMD01_04270</name>
</gene>
<dbReference type="RefSeq" id="WP_053400174.1">
    <property type="nucleotide sequence ID" value="NZ_LILC01000004.1"/>
</dbReference>
<dbReference type="PATRIC" id="fig|284581.3.peg.1647"/>
<comment type="similarity">
    <text evidence="1 3">Belongs to the short-chain dehydrogenases/reductases (SDR) family.</text>
</comment>
<dbReference type="STRING" id="284581.AMD01_04270"/>
<protein>
    <submittedName>
        <fullName evidence="4">3-oxoacyl-ACP reductase</fullName>
    </submittedName>
</protein>
<dbReference type="InterPro" id="IPR050259">
    <property type="entry name" value="SDR"/>
</dbReference>
<sequence length="252" mass="27242">MDLGISGKTAIVTGGSRGVGKEIAMTLAKEGANVALTYQGNEEKAQEVVAKIQKLGCKAIAYQVNLAHAEEAVKLIENSIADFGEVDILVNNAGVWPKSYVNEMELTEWERTLDINLTSVFLTCKTFSNYLLRSNKPGKILNITSQAAFHGSTTGHAHYAASKAGMIGFAISLARELAKHQINVNNLALGIVETDMIRESLEQNKDYYVNRIPLGRVATAKEIAEIASFLVSEKANYMTGATLDATGGMLMR</sequence>
<dbReference type="InterPro" id="IPR036291">
    <property type="entry name" value="NAD(P)-bd_dom_sf"/>
</dbReference>
<dbReference type="Proteomes" id="UP000037558">
    <property type="component" value="Unassembled WGS sequence"/>
</dbReference>
<name>A0A0M0LC21_9BACI</name>
<dbReference type="EMBL" id="LILC01000004">
    <property type="protein sequence ID" value="KOO48609.1"/>
    <property type="molecule type" value="Genomic_DNA"/>
</dbReference>
<dbReference type="InterPro" id="IPR002347">
    <property type="entry name" value="SDR_fam"/>
</dbReference>
<keyword evidence="5" id="KW-1185">Reference proteome</keyword>
<dbReference type="Gene3D" id="3.40.50.720">
    <property type="entry name" value="NAD(P)-binding Rossmann-like Domain"/>
    <property type="match status" value="1"/>
</dbReference>
<dbReference type="PRINTS" id="PR00080">
    <property type="entry name" value="SDRFAMILY"/>
</dbReference>
<dbReference type="PANTHER" id="PTHR42879:SF2">
    <property type="entry name" value="3-OXOACYL-[ACYL-CARRIER-PROTEIN] REDUCTASE FABG"/>
    <property type="match status" value="1"/>
</dbReference>
<dbReference type="OrthoDB" id="9803333at2"/>
<accession>A0A0M0LC21</accession>
<evidence type="ECO:0000313" key="5">
    <source>
        <dbReference type="Proteomes" id="UP000037558"/>
    </source>
</evidence>
<dbReference type="SUPFAM" id="SSF51735">
    <property type="entry name" value="NAD(P)-binding Rossmann-fold domains"/>
    <property type="match status" value="1"/>
</dbReference>
<dbReference type="FunFam" id="3.40.50.720:FF:000173">
    <property type="entry name" value="3-oxoacyl-[acyl-carrier protein] reductase"/>
    <property type="match status" value="1"/>
</dbReference>
<comment type="caution">
    <text evidence="4">The sequence shown here is derived from an EMBL/GenBank/DDBJ whole genome shotgun (WGS) entry which is preliminary data.</text>
</comment>
<dbReference type="Pfam" id="PF00106">
    <property type="entry name" value="adh_short"/>
    <property type="match status" value="1"/>
</dbReference>
<proteinExistence type="inferred from homology"/>
<dbReference type="PANTHER" id="PTHR42879">
    <property type="entry name" value="3-OXOACYL-(ACYL-CARRIER-PROTEIN) REDUCTASE"/>
    <property type="match status" value="1"/>
</dbReference>
<dbReference type="GO" id="GO:0016491">
    <property type="term" value="F:oxidoreductase activity"/>
    <property type="evidence" value="ECO:0007669"/>
    <property type="project" value="UniProtKB-KW"/>
</dbReference>
<dbReference type="AlphaFoldDB" id="A0A0M0LC21"/>
<evidence type="ECO:0000256" key="2">
    <source>
        <dbReference type="ARBA" id="ARBA00023002"/>
    </source>
</evidence>
<evidence type="ECO:0000256" key="1">
    <source>
        <dbReference type="ARBA" id="ARBA00006484"/>
    </source>
</evidence>